<dbReference type="PANTHER" id="PTHR39965:SF1">
    <property type="entry name" value="CRISPR SYSTEM CMR SUBUNIT CMR6"/>
    <property type="match status" value="1"/>
</dbReference>
<feature type="region of interest" description="Disordered" evidence="3">
    <location>
        <begin position="1"/>
        <end position="36"/>
    </location>
</feature>
<feature type="compositionally biased region" description="Basic and acidic residues" evidence="3">
    <location>
        <begin position="186"/>
        <end position="196"/>
    </location>
</feature>
<protein>
    <recommendedName>
        <fullName evidence="4">CRISPR type III-associated protein domain-containing protein</fullName>
    </recommendedName>
</protein>
<feature type="compositionally biased region" description="Gly residues" evidence="3">
    <location>
        <begin position="20"/>
        <end position="33"/>
    </location>
</feature>
<reference evidence="5 6" key="1">
    <citation type="submission" date="2021-03" db="EMBL/GenBank/DDBJ databases">
        <title>Complete genome sequence of Streptomyces cyanogenus S136, producer of anticancer angucycline landomycin A.</title>
        <authorList>
            <person name="Hrab P."/>
            <person name="Ruckert C."/>
            <person name="Busche T."/>
            <person name="Ostash I."/>
            <person name="Kalinowski J."/>
            <person name="Fedorenko V."/>
            <person name="Yushchuk O."/>
            <person name="Ostash B."/>
        </authorList>
    </citation>
    <scope>NUCLEOTIDE SEQUENCE [LARGE SCALE GENOMIC DNA]</scope>
    <source>
        <strain evidence="5 6">S136</strain>
    </source>
</reference>
<dbReference type="RefSeq" id="WP_208033497.1">
    <property type="nucleotide sequence ID" value="NZ_CP071839.1"/>
</dbReference>
<name>A0ABX7TXR8_STRCY</name>
<keyword evidence="6" id="KW-1185">Reference proteome</keyword>
<organism evidence="5 6">
    <name type="scientific">Streptomyces cyanogenus</name>
    <dbReference type="NCBI Taxonomy" id="80860"/>
    <lineage>
        <taxon>Bacteria</taxon>
        <taxon>Bacillati</taxon>
        <taxon>Actinomycetota</taxon>
        <taxon>Actinomycetes</taxon>
        <taxon>Kitasatosporales</taxon>
        <taxon>Streptomycetaceae</taxon>
        <taxon>Streptomyces</taxon>
    </lineage>
</organism>
<evidence type="ECO:0000313" key="5">
    <source>
        <dbReference type="EMBL" id="QTD99990.1"/>
    </source>
</evidence>
<dbReference type="Pfam" id="PF03787">
    <property type="entry name" value="RAMPs"/>
    <property type="match status" value="1"/>
</dbReference>
<comment type="subunit">
    <text evidence="2">Part of the Csm effector complex that includes Cas10, Csm2, Csm3, Csm4 and Csm5.</text>
</comment>
<feature type="domain" description="CRISPR type III-associated protein" evidence="4">
    <location>
        <begin position="120"/>
        <end position="305"/>
    </location>
</feature>
<dbReference type="EMBL" id="CP071839">
    <property type="protein sequence ID" value="QTD99990.1"/>
    <property type="molecule type" value="Genomic_DNA"/>
</dbReference>
<dbReference type="PANTHER" id="PTHR39965">
    <property type="entry name" value="CRISPR SYSTEM CMR SUBUNIT CMR6"/>
    <property type="match status" value="1"/>
</dbReference>
<evidence type="ECO:0000313" key="6">
    <source>
        <dbReference type="Proteomes" id="UP000663908"/>
    </source>
</evidence>
<dbReference type="Proteomes" id="UP000663908">
    <property type="component" value="Chromosome"/>
</dbReference>
<evidence type="ECO:0000256" key="1">
    <source>
        <dbReference type="ARBA" id="ARBA00023118"/>
    </source>
</evidence>
<dbReference type="NCBIfam" id="TIGR01898">
    <property type="entry name" value="cas_TM1791_cmr6"/>
    <property type="match status" value="1"/>
</dbReference>
<dbReference type="InterPro" id="IPR010172">
    <property type="entry name" value="CRISPR-assoc_prot_TM1791"/>
</dbReference>
<keyword evidence="1" id="KW-0051">Antiviral defense</keyword>
<gene>
    <name evidence="5" type="ORF">S1361_21825</name>
</gene>
<feature type="region of interest" description="Disordered" evidence="3">
    <location>
        <begin position="166"/>
        <end position="196"/>
    </location>
</feature>
<accession>A0ABX7TXR8</accession>
<sequence length="323" mass="34349">MSDPASIPVGPLGQAVSLNDGGGLRTHGGGKGKQGANPLVVLRRTAFTTWTEDRCQSDDRAIRRLLHWADQSNLGQDARLIARALARRTRSLRALADAGHTVVRLHARVQWRLAAGVGAKDNAHEIGIALHGTYGWPVLFASGLKGMTAAWAAQYVSDTAAIGHVFGTPRPTGTQDRTPPADSASEDARGAEDGSRARASRGGVLFLDALPIGVAPVERDVLTPHVQPYYRTAETNRTGETVRAEPPAEHHNPVPVTFLTVRDATFTIDLAGRDAKAVHDAAAWLANAADELGAGAKTSAGYGYLHIEPDPDWRRDPAPCAKD</sequence>
<evidence type="ECO:0000256" key="3">
    <source>
        <dbReference type="SAM" id="MobiDB-lite"/>
    </source>
</evidence>
<evidence type="ECO:0000256" key="2">
    <source>
        <dbReference type="ARBA" id="ARBA00093789"/>
    </source>
</evidence>
<dbReference type="InterPro" id="IPR005537">
    <property type="entry name" value="RAMP_III_fam"/>
</dbReference>
<evidence type="ECO:0000259" key="4">
    <source>
        <dbReference type="Pfam" id="PF03787"/>
    </source>
</evidence>
<proteinExistence type="predicted"/>